<organism evidence="2 3">
    <name type="scientific">Marssonina brunnea f. sp. multigermtubi (strain MB_m1)</name>
    <name type="common">Marssonina leaf spot fungus</name>
    <dbReference type="NCBI Taxonomy" id="1072389"/>
    <lineage>
        <taxon>Eukaryota</taxon>
        <taxon>Fungi</taxon>
        <taxon>Dikarya</taxon>
        <taxon>Ascomycota</taxon>
        <taxon>Pezizomycotina</taxon>
        <taxon>Leotiomycetes</taxon>
        <taxon>Helotiales</taxon>
        <taxon>Drepanopezizaceae</taxon>
        <taxon>Drepanopeziza</taxon>
    </lineage>
</organism>
<dbReference type="Pfam" id="PF19287">
    <property type="entry name" value="DUF5910"/>
    <property type="match status" value="1"/>
</dbReference>
<keyword evidence="3" id="KW-1185">Reference proteome</keyword>
<evidence type="ECO:0000256" key="1">
    <source>
        <dbReference type="SAM" id="SignalP"/>
    </source>
</evidence>
<proteinExistence type="predicted"/>
<dbReference type="KEGG" id="mbe:MBM_05309"/>
<dbReference type="RefSeq" id="XP_007293198.1">
    <property type="nucleotide sequence ID" value="XM_007293136.1"/>
</dbReference>
<evidence type="ECO:0000313" key="2">
    <source>
        <dbReference type="EMBL" id="EKD16840.1"/>
    </source>
</evidence>
<gene>
    <name evidence="2" type="ORF">MBM_05309</name>
</gene>
<accession>K1WGY4</accession>
<feature type="chain" id="PRO_5003854409" evidence="1">
    <location>
        <begin position="20"/>
        <end position="205"/>
    </location>
</feature>
<keyword evidence="1" id="KW-0732">Signal</keyword>
<sequence>MLLYSILLASSVLFNTAYGKEVIGYRIVSPDEAEGINDNNKPFDYKAYDDDSLSPQLGRGFYMTNVPDSQLALSDEWYCVIKADSDKIGKADKVWIPKIFEDEERSVELWTGNEDAILEYIKSLVSDDAEEALRFSYIVGAGEKLQMVIPPEAIDEDDLGLWAQCWATEEEQMRHSSEIVPWTTWNIVGNLGPSDPDEMETETGW</sequence>
<dbReference type="EMBL" id="JH921438">
    <property type="protein sequence ID" value="EKD16840.1"/>
    <property type="molecule type" value="Genomic_DNA"/>
</dbReference>
<feature type="signal peptide" evidence="1">
    <location>
        <begin position="1"/>
        <end position="19"/>
    </location>
</feature>
<reference evidence="2 3" key="1">
    <citation type="journal article" date="2012" name="BMC Genomics">
        <title>Sequencing the genome of Marssonina brunnea reveals fungus-poplar co-evolution.</title>
        <authorList>
            <person name="Zhu S."/>
            <person name="Cao Y.-Z."/>
            <person name="Jiang C."/>
            <person name="Tan B.-Y."/>
            <person name="Wang Z."/>
            <person name="Feng S."/>
            <person name="Zhang L."/>
            <person name="Su X.-H."/>
            <person name="Brejova B."/>
            <person name="Vinar T."/>
            <person name="Xu M."/>
            <person name="Wang M.-X."/>
            <person name="Zhang S.-G."/>
            <person name="Huang M.-R."/>
            <person name="Wu R."/>
            <person name="Zhou Y."/>
        </authorList>
    </citation>
    <scope>NUCLEOTIDE SEQUENCE [LARGE SCALE GENOMIC DNA]</scope>
    <source>
        <strain evidence="2 3">MB_m1</strain>
    </source>
</reference>
<dbReference type="HOGENOM" id="CLU_091777_0_0_1"/>
<protein>
    <submittedName>
        <fullName evidence="2">Uncharacterized protein</fullName>
    </submittedName>
</protein>
<evidence type="ECO:0000313" key="3">
    <source>
        <dbReference type="Proteomes" id="UP000006753"/>
    </source>
</evidence>
<dbReference type="OrthoDB" id="4540223at2759"/>
<dbReference type="eggNOG" id="ENOG502SUI0">
    <property type="taxonomic scope" value="Eukaryota"/>
</dbReference>
<dbReference type="GeneID" id="18761244"/>
<dbReference type="InParanoid" id="K1WGY4"/>
<dbReference type="Proteomes" id="UP000006753">
    <property type="component" value="Unassembled WGS sequence"/>
</dbReference>
<dbReference type="InterPro" id="IPR045564">
    <property type="entry name" value="DUF5910"/>
</dbReference>
<name>K1WGY4_MARBU</name>
<dbReference type="AlphaFoldDB" id="K1WGY4"/>